<dbReference type="Gene3D" id="1.10.10.10">
    <property type="entry name" value="Winged helix-like DNA-binding domain superfamily/Winged helix DNA-binding domain"/>
    <property type="match status" value="1"/>
</dbReference>
<comment type="caution">
    <text evidence="9">The sequence shown here is derived from an EMBL/GenBank/DDBJ whole genome shotgun (WGS) entry which is preliminary data.</text>
</comment>
<evidence type="ECO:0000256" key="1">
    <source>
        <dbReference type="ARBA" id="ARBA00010641"/>
    </source>
</evidence>
<evidence type="ECO:0000256" key="6">
    <source>
        <dbReference type="SAM" id="MobiDB-lite"/>
    </source>
</evidence>
<organism evidence="9 10">
    <name type="scientific">Steroidobacter agaridevorans</name>
    <dbReference type="NCBI Taxonomy" id="2695856"/>
    <lineage>
        <taxon>Bacteria</taxon>
        <taxon>Pseudomonadati</taxon>
        <taxon>Pseudomonadota</taxon>
        <taxon>Gammaproteobacteria</taxon>
        <taxon>Steroidobacterales</taxon>
        <taxon>Steroidobacteraceae</taxon>
        <taxon>Steroidobacter</taxon>
    </lineage>
</organism>
<dbReference type="InterPro" id="IPR013249">
    <property type="entry name" value="RNA_pol_sigma70_r4_t2"/>
</dbReference>
<sequence>MIDRHKHLERRESGLAHAPQPDVAEQDGATSMETRNDRLALWFDRWRKPIRSWFSSRASVPRAEVDDLAQEVFLRLLRYSDDVAVENPQGYLFRIAANVANEWRDRSRVRQPHDRSWLDELQIDPADQPDNTAFQNRVSKHLQTAVDRLPKRQREVLLLHVNEGLTYKEIADRLNVTYRIVLRDLTRAYATLRMQLKAEDL</sequence>
<dbReference type="RefSeq" id="WP_161816183.1">
    <property type="nucleotide sequence ID" value="NZ_BLJN01000009.1"/>
</dbReference>
<dbReference type="Proteomes" id="UP000445000">
    <property type="component" value="Unassembled WGS sequence"/>
</dbReference>
<keyword evidence="10" id="KW-1185">Reference proteome</keyword>
<proteinExistence type="inferred from homology"/>
<keyword evidence="4" id="KW-0238">DNA-binding</keyword>
<dbReference type="InterPro" id="IPR013325">
    <property type="entry name" value="RNA_pol_sigma_r2"/>
</dbReference>
<dbReference type="AlphaFoldDB" id="A0A829YQ57"/>
<reference evidence="10" key="1">
    <citation type="submission" date="2020-01" db="EMBL/GenBank/DDBJ databases">
        <title>'Steroidobacter agaridevorans' sp. nov., agar-degrading bacteria isolated from rhizosphere soils.</title>
        <authorList>
            <person name="Ikenaga M."/>
            <person name="Kataoka M."/>
            <person name="Murouchi A."/>
            <person name="Katsuragi S."/>
            <person name="Sakai M."/>
        </authorList>
    </citation>
    <scope>NUCLEOTIDE SEQUENCE [LARGE SCALE GENOMIC DNA]</scope>
    <source>
        <strain evidence="10">YU21-B</strain>
    </source>
</reference>
<dbReference type="SUPFAM" id="SSF88946">
    <property type="entry name" value="Sigma2 domain of RNA polymerase sigma factors"/>
    <property type="match status" value="1"/>
</dbReference>
<name>A0A829YQ57_9GAMM</name>
<accession>A0A829YQ57</accession>
<dbReference type="GO" id="GO:0016987">
    <property type="term" value="F:sigma factor activity"/>
    <property type="evidence" value="ECO:0007669"/>
    <property type="project" value="UniProtKB-KW"/>
</dbReference>
<dbReference type="Gene3D" id="1.10.1740.10">
    <property type="match status" value="1"/>
</dbReference>
<dbReference type="GO" id="GO:0003677">
    <property type="term" value="F:DNA binding"/>
    <property type="evidence" value="ECO:0007669"/>
    <property type="project" value="UniProtKB-KW"/>
</dbReference>
<evidence type="ECO:0000256" key="2">
    <source>
        <dbReference type="ARBA" id="ARBA00023015"/>
    </source>
</evidence>
<feature type="domain" description="RNA polymerase sigma-70 region 2" evidence="7">
    <location>
        <begin position="49"/>
        <end position="108"/>
    </location>
</feature>
<dbReference type="PANTHER" id="PTHR43133">
    <property type="entry name" value="RNA POLYMERASE ECF-TYPE SIGMA FACTO"/>
    <property type="match status" value="1"/>
</dbReference>
<dbReference type="CDD" id="cd06171">
    <property type="entry name" value="Sigma70_r4"/>
    <property type="match status" value="1"/>
</dbReference>
<dbReference type="InterPro" id="IPR039425">
    <property type="entry name" value="RNA_pol_sigma-70-like"/>
</dbReference>
<dbReference type="SUPFAM" id="SSF88659">
    <property type="entry name" value="Sigma3 and sigma4 domains of RNA polymerase sigma factors"/>
    <property type="match status" value="1"/>
</dbReference>
<evidence type="ECO:0000256" key="5">
    <source>
        <dbReference type="ARBA" id="ARBA00023163"/>
    </source>
</evidence>
<dbReference type="EMBL" id="BLJN01000009">
    <property type="protein sequence ID" value="GFE84596.1"/>
    <property type="molecule type" value="Genomic_DNA"/>
</dbReference>
<comment type="similarity">
    <text evidence="1">Belongs to the sigma-70 factor family. ECF subfamily.</text>
</comment>
<keyword evidence="2" id="KW-0805">Transcription regulation</keyword>
<dbReference type="InterPro" id="IPR007627">
    <property type="entry name" value="RNA_pol_sigma70_r2"/>
</dbReference>
<evidence type="ECO:0000259" key="8">
    <source>
        <dbReference type="Pfam" id="PF08281"/>
    </source>
</evidence>
<protein>
    <submittedName>
        <fullName evidence="9">Uncharacterized protein</fullName>
    </submittedName>
</protein>
<evidence type="ECO:0000256" key="3">
    <source>
        <dbReference type="ARBA" id="ARBA00023082"/>
    </source>
</evidence>
<keyword evidence="5" id="KW-0804">Transcription</keyword>
<evidence type="ECO:0000313" key="9">
    <source>
        <dbReference type="EMBL" id="GFE84596.1"/>
    </source>
</evidence>
<evidence type="ECO:0000313" key="10">
    <source>
        <dbReference type="Proteomes" id="UP000445000"/>
    </source>
</evidence>
<dbReference type="InterPro" id="IPR013324">
    <property type="entry name" value="RNA_pol_sigma_r3/r4-like"/>
</dbReference>
<gene>
    <name evidence="9" type="ORF">GCM10011487_65960</name>
</gene>
<dbReference type="InterPro" id="IPR036388">
    <property type="entry name" value="WH-like_DNA-bd_sf"/>
</dbReference>
<evidence type="ECO:0000259" key="7">
    <source>
        <dbReference type="Pfam" id="PF04542"/>
    </source>
</evidence>
<dbReference type="Pfam" id="PF04542">
    <property type="entry name" value="Sigma70_r2"/>
    <property type="match status" value="1"/>
</dbReference>
<feature type="domain" description="RNA polymerase sigma factor 70 region 4 type 2" evidence="8">
    <location>
        <begin position="142"/>
        <end position="192"/>
    </location>
</feature>
<dbReference type="NCBIfam" id="TIGR02937">
    <property type="entry name" value="sigma70-ECF"/>
    <property type="match status" value="1"/>
</dbReference>
<feature type="region of interest" description="Disordered" evidence="6">
    <location>
        <begin position="1"/>
        <end position="31"/>
    </location>
</feature>
<keyword evidence="3" id="KW-0731">Sigma factor</keyword>
<dbReference type="Pfam" id="PF08281">
    <property type="entry name" value="Sigma70_r4_2"/>
    <property type="match status" value="1"/>
</dbReference>
<dbReference type="GO" id="GO:0006352">
    <property type="term" value="P:DNA-templated transcription initiation"/>
    <property type="evidence" value="ECO:0007669"/>
    <property type="project" value="InterPro"/>
</dbReference>
<dbReference type="PANTHER" id="PTHR43133:SF8">
    <property type="entry name" value="RNA POLYMERASE SIGMA FACTOR HI_1459-RELATED"/>
    <property type="match status" value="1"/>
</dbReference>
<dbReference type="InterPro" id="IPR014284">
    <property type="entry name" value="RNA_pol_sigma-70_dom"/>
</dbReference>
<evidence type="ECO:0000256" key="4">
    <source>
        <dbReference type="ARBA" id="ARBA00023125"/>
    </source>
</evidence>